<accession>A0ABN3DXK0</accession>
<dbReference type="PANTHER" id="PTHR35010">
    <property type="entry name" value="BLL4672 PROTEIN-RELATED"/>
    <property type="match status" value="1"/>
</dbReference>
<organism evidence="2 3">
    <name type="scientific">Kitasatospora cystarginea</name>
    <dbReference type="NCBI Taxonomy" id="58350"/>
    <lineage>
        <taxon>Bacteria</taxon>
        <taxon>Bacillati</taxon>
        <taxon>Actinomycetota</taxon>
        <taxon>Actinomycetes</taxon>
        <taxon>Kitasatosporales</taxon>
        <taxon>Streptomycetaceae</taxon>
        <taxon>Kitasatospora</taxon>
    </lineage>
</organism>
<dbReference type="Gene3D" id="3.30.450.180">
    <property type="match status" value="1"/>
</dbReference>
<sequence length="337" mass="37051">MSTSAGREPNLELRDFLRSRRARISPREAGLGPDAGRRRVPGLRREEVARLAGISVDYYVRLERGRNPNVSASVLEAVARVLCLDAAERAHLFDLARPRPGSGRRRVVPPQRVRPGLLRLLGSLAGTPAMILGHRLDVLAANPLAKALYTDFDAAAHRDRNLARFIFLDPAARDLIADWETAARGAVAALRLYAGRHPHDSRLTELVGELSVHDEDFRQWWADHDVLEYTHGTKRYRHPLVGELTLDYESLVLPDDPDQALYLYTAEPDSPSAHGLRLLGSWSAPDLTAGGGHSPHHAVRTLPAPATRDIPRADSAAALVATTDLEAAHDADREGTR</sequence>
<dbReference type="PROSITE" id="PS50943">
    <property type="entry name" value="HTH_CROC1"/>
    <property type="match status" value="1"/>
</dbReference>
<dbReference type="Proteomes" id="UP001500305">
    <property type="component" value="Unassembled WGS sequence"/>
</dbReference>
<reference evidence="2 3" key="1">
    <citation type="journal article" date="2019" name="Int. J. Syst. Evol. Microbiol.">
        <title>The Global Catalogue of Microorganisms (GCM) 10K type strain sequencing project: providing services to taxonomists for standard genome sequencing and annotation.</title>
        <authorList>
            <consortium name="The Broad Institute Genomics Platform"/>
            <consortium name="The Broad Institute Genome Sequencing Center for Infectious Disease"/>
            <person name="Wu L."/>
            <person name="Ma J."/>
        </authorList>
    </citation>
    <scope>NUCLEOTIDE SEQUENCE [LARGE SCALE GENOMIC DNA]</scope>
    <source>
        <strain evidence="2 3">JCM 7356</strain>
    </source>
</reference>
<dbReference type="InterPro" id="IPR010982">
    <property type="entry name" value="Lambda_DNA-bd_dom_sf"/>
</dbReference>
<name>A0ABN3DXK0_9ACTN</name>
<dbReference type="SUPFAM" id="SSF47413">
    <property type="entry name" value="lambda repressor-like DNA-binding domains"/>
    <property type="match status" value="1"/>
</dbReference>
<evidence type="ECO:0000313" key="2">
    <source>
        <dbReference type="EMBL" id="GAA2243834.1"/>
    </source>
</evidence>
<dbReference type="SMART" id="SM00530">
    <property type="entry name" value="HTH_XRE"/>
    <property type="match status" value="1"/>
</dbReference>
<dbReference type="CDD" id="cd00093">
    <property type="entry name" value="HTH_XRE"/>
    <property type="match status" value="1"/>
</dbReference>
<dbReference type="InterPro" id="IPR001387">
    <property type="entry name" value="Cro/C1-type_HTH"/>
</dbReference>
<proteinExistence type="predicted"/>
<protein>
    <submittedName>
        <fullName evidence="2">Helix-turn-helix transcriptional regulator</fullName>
    </submittedName>
</protein>
<comment type="caution">
    <text evidence="2">The sequence shown here is derived from an EMBL/GenBank/DDBJ whole genome shotgun (WGS) entry which is preliminary data.</text>
</comment>
<evidence type="ECO:0000313" key="3">
    <source>
        <dbReference type="Proteomes" id="UP001500305"/>
    </source>
</evidence>
<dbReference type="Pfam" id="PF13560">
    <property type="entry name" value="HTH_31"/>
    <property type="match status" value="1"/>
</dbReference>
<dbReference type="RefSeq" id="WP_344636570.1">
    <property type="nucleotide sequence ID" value="NZ_BAAATR010000010.1"/>
</dbReference>
<dbReference type="InterPro" id="IPR041413">
    <property type="entry name" value="MLTR_LBD"/>
</dbReference>
<dbReference type="PANTHER" id="PTHR35010:SF2">
    <property type="entry name" value="BLL4672 PROTEIN"/>
    <property type="match status" value="1"/>
</dbReference>
<keyword evidence="3" id="KW-1185">Reference proteome</keyword>
<dbReference type="EMBL" id="BAAATR010000010">
    <property type="protein sequence ID" value="GAA2243834.1"/>
    <property type="molecule type" value="Genomic_DNA"/>
</dbReference>
<dbReference type="Gene3D" id="1.10.260.40">
    <property type="entry name" value="lambda repressor-like DNA-binding domains"/>
    <property type="match status" value="1"/>
</dbReference>
<gene>
    <name evidence="2" type="ORF">GCM10010430_26940</name>
</gene>
<feature type="domain" description="HTH cro/C1-type" evidence="1">
    <location>
        <begin position="42"/>
        <end position="89"/>
    </location>
</feature>
<evidence type="ECO:0000259" key="1">
    <source>
        <dbReference type="PROSITE" id="PS50943"/>
    </source>
</evidence>
<dbReference type="Pfam" id="PF17765">
    <property type="entry name" value="MLTR_LBD"/>
    <property type="match status" value="1"/>
</dbReference>